<evidence type="ECO:0000256" key="4">
    <source>
        <dbReference type="ARBA" id="ARBA00022795"/>
    </source>
</evidence>
<dbReference type="GO" id="GO:0005829">
    <property type="term" value="C:cytosol"/>
    <property type="evidence" value="ECO:0007669"/>
    <property type="project" value="TreeGrafter"/>
</dbReference>
<keyword evidence="7" id="KW-0175">Coiled coil</keyword>
<name>A0A0U9HHA0_9FIRM</name>
<evidence type="ECO:0000256" key="5">
    <source>
        <dbReference type="ARBA" id="ARBA00022927"/>
    </source>
</evidence>
<dbReference type="PANTHER" id="PTHR34982:SF1">
    <property type="entry name" value="FLAGELLAR ASSEMBLY PROTEIN FLIH"/>
    <property type="match status" value="1"/>
</dbReference>
<dbReference type="Pfam" id="PF02108">
    <property type="entry name" value="FliH"/>
    <property type="match status" value="1"/>
</dbReference>
<organism evidence="9">
    <name type="scientific">Tepidanaerobacter syntrophicus</name>
    <dbReference type="NCBI Taxonomy" id="224999"/>
    <lineage>
        <taxon>Bacteria</taxon>
        <taxon>Bacillati</taxon>
        <taxon>Bacillota</taxon>
        <taxon>Clostridia</taxon>
        <taxon>Thermosediminibacterales</taxon>
        <taxon>Tepidanaerobacteraceae</taxon>
        <taxon>Tepidanaerobacter</taxon>
    </lineage>
</organism>
<gene>
    <name evidence="9" type="ORF">TSYNT_9522</name>
</gene>
<dbReference type="InterPro" id="IPR018035">
    <property type="entry name" value="Flagellar_FliH/T3SS_HrpE"/>
</dbReference>
<feature type="coiled-coil region" evidence="7">
    <location>
        <begin position="51"/>
        <end position="89"/>
    </location>
</feature>
<dbReference type="RefSeq" id="WP_238142725.1">
    <property type="nucleotide sequence ID" value="NZ_DF977003.1"/>
</dbReference>
<evidence type="ECO:0000256" key="6">
    <source>
        <dbReference type="ARBA" id="ARBA00023225"/>
    </source>
</evidence>
<evidence type="ECO:0000256" key="1">
    <source>
        <dbReference type="ARBA" id="ARBA00003041"/>
    </source>
</evidence>
<evidence type="ECO:0000256" key="7">
    <source>
        <dbReference type="SAM" id="Coils"/>
    </source>
</evidence>
<keyword evidence="4" id="KW-1005">Bacterial flagellum biogenesis</keyword>
<keyword evidence="9" id="KW-0282">Flagellum</keyword>
<evidence type="ECO:0000256" key="2">
    <source>
        <dbReference type="ARBA" id="ARBA00006602"/>
    </source>
</evidence>
<dbReference type="GO" id="GO:0015031">
    <property type="term" value="P:protein transport"/>
    <property type="evidence" value="ECO:0007669"/>
    <property type="project" value="UniProtKB-KW"/>
</dbReference>
<keyword evidence="9" id="KW-0969">Cilium</keyword>
<dbReference type="Proteomes" id="UP000062160">
    <property type="component" value="Unassembled WGS sequence"/>
</dbReference>
<dbReference type="PANTHER" id="PTHR34982">
    <property type="entry name" value="YOP PROTEINS TRANSLOCATION PROTEIN L"/>
    <property type="match status" value="1"/>
</dbReference>
<protein>
    <submittedName>
        <fullName evidence="9">Flagellar assembly protein FliH</fullName>
    </submittedName>
</protein>
<dbReference type="AlphaFoldDB" id="A0A0U9HHA0"/>
<sequence>MSNVIKSVTFTSENPLKLKEHYNAKKAGTGSAKSINSLDLTYPKIYEDEASQLLEEAISKAREIIEDAKAQAAEIISKAEKQKEDIENKAFNKGYSEGLKAAIKDQQEKWNEYTENFKESLQNVLTKNESYKKHLEKECIKLSLMVAEKILQQKIEEPNNEYLVNLVRNSLKKLGEEKGAIIRVSESDYDKVHELALAGDNNLRQITVIKDPFLSCGDCIIESPSGQIDAGIHTQIENIRLSLKELGVISDA</sequence>
<feature type="domain" description="Flagellar assembly protein FliH/Type III secretion system HrpE" evidence="8">
    <location>
        <begin position="115"/>
        <end position="238"/>
    </location>
</feature>
<evidence type="ECO:0000313" key="10">
    <source>
        <dbReference type="Proteomes" id="UP000062160"/>
    </source>
</evidence>
<comment type="function">
    <text evidence="1">Needed for flagellar regrowth and assembly.</text>
</comment>
<keyword evidence="5" id="KW-0653">Protein transport</keyword>
<evidence type="ECO:0000313" key="9">
    <source>
        <dbReference type="EMBL" id="GAQ26258.1"/>
    </source>
</evidence>
<dbReference type="InterPro" id="IPR051472">
    <property type="entry name" value="T3SS_Stator/FliH"/>
</dbReference>
<keyword evidence="10" id="KW-1185">Reference proteome</keyword>
<keyword evidence="9" id="KW-0966">Cell projection</keyword>
<reference evidence="9" key="1">
    <citation type="journal article" date="2016" name="Genome Announc.">
        <title>Draft Genome Sequence of the Syntrophic Lactate-Degrading Bacterium Tepidanaerobacter syntrophicus JLT.</title>
        <authorList>
            <person name="Matsuura N."/>
            <person name="Ohashi A."/>
            <person name="Tourlousse D.M."/>
            <person name="Sekiguchi Y."/>
        </authorList>
    </citation>
    <scope>NUCLEOTIDE SEQUENCE [LARGE SCALE GENOMIC DNA]</scope>
    <source>
        <strain evidence="9">JL</strain>
    </source>
</reference>
<keyword evidence="3" id="KW-0813">Transport</keyword>
<dbReference type="GO" id="GO:0044781">
    <property type="term" value="P:bacterial-type flagellum organization"/>
    <property type="evidence" value="ECO:0007669"/>
    <property type="project" value="UniProtKB-KW"/>
</dbReference>
<evidence type="ECO:0000259" key="8">
    <source>
        <dbReference type="Pfam" id="PF02108"/>
    </source>
</evidence>
<dbReference type="STRING" id="224999.GCA_001485475_02302"/>
<comment type="similarity">
    <text evidence="2">Belongs to the FliH family.</text>
</comment>
<keyword evidence="6" id="KW-1006">Bacterial flagellum protein export</keyword>
<proteinExistence type="inferred from homology"/>
<evidence type="ECO:0000256" key="3">
    <source>
        <dbReference type="ARBA" id="ARBA00022448"/>
    </source>
</evidence>
<dbReference type="EMBL" id="DF977003">
    <property type="protein sequence ID" value="GAQ26258.1"/>
    <property type="molecule type" value="Genomic_DNA"/>
</dbReference>
<accession>A0A0U9HHA0</accession>